<evidence type="ECO:0000256" key="6">
    <source>
        <dbReference type="ARBA" id="ARBA00022737"/>
    </source>
</evidence>
<dbReference type="AlphaFoldDB" id="A0AAV3B685"/>
<feature type="domain" description="Cadherin" evidence="15">
    <location>
        <begin position="229"/>
        <end position="336"/>
    </location>
</feature>
<dbReference type="GO" id="GO:0007156">
    <property type="term" value="P:homophilic cell adhesion via plasma membrane adhesion molecules"/>
    <property type="evidence" value="ECO:0007669"/>
    <property type="project" value="InterPro"/>
</dbReference>
<evidence type="ECO:0000256" key="10">
    <source>
        <dbReference type="ARBA" id="ARBA00023136"/>
    </source>
</evidence>
<reference evidence="16" key="1">
    <citation type="thesis" date="2020" institute="ProQuest LLC" country="789 East Eisenhower Parkway, Ann Arbor, MI, USA">
        <title>Comparative Genomics and Chromosome Evolution.</title>
        <authorList>
            <person name="Mudd A.B."/>
        </authorList>
    </citation>
    <scope>NUCLEOTIDE SEQUENCE</scope>
    <source>
        <strain evidence="16">1538</strain>
        <tissue evidence="16">Blood</tissue>
    </source>
</reference>
<evidence type="ECO:0000256" key="14">
    <source>
        <dbReference type="SAM" id="SignalP"/>
    </source>
</evidence>
<evidence type="ECO:0000256" key="1">
    <source>
        <dbReference type="ARBA" id="ARBA00003436"/>
    </source>
</evidence>
<evidence type="ECO:0000313" key="16">
    <source>
        <dbReference type="EMBL" id="DBA30683.1"/>
    </source>
</evidence>
<dbReference type="Gene3D" id="2.60.40.60">
    <property type="entry name" value="Cadherins"/>
    <property type="match status" value="6"/>
</dbReference>
<dbReference type="Pfam" id="PF08266">
    <property type="entry name" value="Cadherin_2"/>
    <property type="match status" value="1"/>
</dbReference>
<feature type="domain" description="Cadherin" evidence="15">
    <location>
        <begin position="552"/>
        <end position="658"/>
    </location>
</feature>
<dbReference type="SUPFAM" id="SSF49313">
    <property type="entry name" value="Cadherin-like"/>
    <property type="match status" value="6"/>
</dbReference>
<keyword evidence="11" id="KW-0325">Glycoprotein</keyword>
<dbReference type="InterPro" id="IPR013164">
    <property type="entry name" value="Cadherin_N"/>
</dbReference>
<keyword evidence="6" id="KW-0677">Repeat</keyword>
<dbReference type="FunFam" id="2.60.40.60:FF:000002">
    <property type="entry name" value="Protocadherin alpha 2"/>
    <property type="match status" value="1"/>
</dbReference>
<dbReference type="InterPro" id="IPR015919">
    <property type="entry name" value="Cadherin-like_sf"/>
</dbReference>
<dbReference type="PANTHER" id="PTHR24028:SF133">
    <property type="entry name" value="PROTOCADHERIN ALPHA-4"/>
    <property type="match status" value="1"/>
</dbReference>
<sequence length="781" mass="86969">MTMHLLICLTDAVVGQISYAILEEQDLGTVIGNLAHDLRMDSRHLFNRKFQMSYDTKIKYFDINPKTSTLYVAHKIDREDLCSSNMDCVLRLGIVMDMPLALYHIEVNILDLNDNAPFFSNDEIILTTAELADPGTCFPLEGAFDPDASSNSICSYFINPNDLFDIESQISDYKTTSLVLVLKDALDREQQEFHLLTLTATDCGTPKLSGTTQIKIQVQDANDNPPTFSSSVYRVSIPENYPKGMLILTLNATDYDEGVNCEIEYSFSSIVPIRVQKLFHIDPISGVLSLRGFVDYEEKTSYEIQVQAKDHGQLPLTGHCKVIIDITDVNDNPPEIKVTSLSSIVKEDAEPGFVIALLIVTDKDSGKNGQVTCQIPTHFPFVLQNKFSNYYSLVLKNTLDRESMSEYHVSITATDSGIPCQSSSTSISFVVFDVNDNQPIFTQSSYSVSVQENILPGTTITQVSAFDTDINENAHISYFLLPYKAEDVSPTSLITIDSDSGKVTAAKSLDYEKLQMFSVVIEARDNGMPPLSSTASLTVFIQDQNDNFPQVLPSLSTAEVWRSAKVGYVVTKLKAFDRDSGYNAWLRYEIASLTNTSLFRVGLYTGDITVARVIEETDGDLYSLLISITDHGEPPKSTMTVVTITLLQSKKEQMNENIILVKDDRIVSDFNGHLIVAISFISSMFLLIVIGSPWPRPSYMACGRESVMRRAIALNLGDGLWIWSGMIQLSVVNFVKGLKGTLTFHVDVDEYPETLDAAMSLAIHMDRRLRERSKVPQSQDV</sequence>
<dbReference type="Proteomes" id="UP001181693">
    <property type="component" value="Unassembled WGS sequence"/>
</dbReference>
<dbReference type="PRINTS" id="PR00205">
    <property type="entry name" value="CADHERIN"/>
</dbReference>
<dbReference type="PANTHER" id="PTHR24028">
    <property type="entry name" value="CADHERIN-87A"/>
    <property type="match status" value="1"/>
</dbReference>
<feature type="transmembrane region" description="Helical" evidence="13">
    <location>
        <begin position="670"/>
        <end position="690"/>
    </location>
</feature>
<feature type="domain" description="Cadherin" evidence="15">
    <location>
        <begin position="143"/>
        <end position="228"/>
    </location>
</feature>
<feature type="domain" description="Cadherin" evidence="15">
    <location>
        <begin position="337"/>
        <end position="441"/>
    </location>
</feature>
<dbReference type="PROSITE" id="PS00232">
    <property type="entry name" value="CADHERIN_1"/>
    <property type="match status" value="3"/>
</dbReference>
<evidence type="ECO:0000256" key="7">
    <source>
        <dbReference type="ARBA" id="ARBA00022837"/>
    </source>
</evidence>
<dbReference type="GO" id="GO:0005509">
    <property type="term" value="F:calcium ion binding"/>
    <property type="evidence" value="ECO:0007669"/>
    <property type="project" value="UniProtKB-UniRule"/>
</dbReference>
<comment type="subcellular location">
    <subcellularLocation>
        <location evidence="2">Cell membrane</location>
        <topology evidence="2">Single-pass type I membrane protein</topology>
    </subcellularLocation>
</comment>
<keyword evidence="10 13" id="KW-0472">Membrane</keyword>
<dbReference type="FunFam" id="2.60.40.60:FF:000006">
    <property type="entry name" value="Protocadherin alpha 2"/>
    <property type="match status" value="1"/>
</dbReference>
<dbReference type="FunFam" id="2.60.40.60:FF:000001">
    <property type="entry name" value="Protocadherin alpha 2"/>
    <property type="match status" value="1"/>
</dbReference>
<dbReference type="FunFam" id="2.60.40.60:FF:000129">
    <property type="entry name" value="protocadherin alpha-C2 isoform X1"/>
    <property type="match status" value="1"/>
</dbReference>
<dbReference type="FunFam" id="2.60.40.60:FF:000007">
    <property type="entry name" value="Protocadherin alpha 2"/>
    <property type="match status" value="1"/>
</dbReference>
<evidence type="ECO:0000256" key="2">
    <source>
        <dbReference type="ARBA" id="ARBA00004251"/>
    </source>
</evidence>
<gene>
    <name evidence="16" type="ORF">GDO54_006638</name>
</gene>
<dbReference type="SMART" id="SM00112">
    <property type="entry name" value="CA"/>
    <property type="match status" value="6"/>
</dbReference>
<dbReference type="GO" id="GO:0005886">
    <property type="term" value="C:plasma membrane"/>
    <property type="evidence" value="ECO:0007669"/>
    <property type="project" value="UniProtKB-SubCell"/>
</dbReference>
<keyword evidence="8" id="KW-0130">Cell adhesion</keyword>
<feature type="domain" description="Cadherin" evidence="15">
    <location>
        <begin position="442"/>
        <end position="551"/>
    </location>
</feature>
<dbReference type="Pfam" id="PF00028">
    <property type="entry name" value="Cadherin"/>
    <property type="match status" value="5"/>
</dbReference>
<evidence type="ECO:0000259" key="15">
    <source>
        <dbReference type="PROSITE" id="PS50268"/>
    </source>
</evidence>
<dbReference type="EMBL" id="DYDO01000002">
    <property type="protein sequence ID" value="DBA30683.1"/>
    <property type="molecule type" value="Genomic_DNA"/>
</dbReference>
<dbReference type="InterPro" id="IPR020894">
    <property type="entry name" value="Cadherin_CS"/>
</dbReference>
<keyword evidence="4 13" id="KW-0812">Transmembrane</keyword>
<evidence type="ECO:0000256" key="13">
    <source>
        <dbReference type="SAM" id="Phobius"/>
    </source>
</evidence>
<feature type="signal peptide" evidence="14">
    <location>
        <begin position="1"/>
        <end position="15"/>
    </location>
</feature>
<keyword evidence="7 12" id="KW-0106">Calcium</keyword>
<evidence type="ECO:0000313" key="17">
    <source>
        <dbReference type="Proteomes" id="UP001181693"/>
    </source>
</evidence>
<keyword evidence="9 13" id="KW-1133">Transmembrane helix</keyword>
<comment type="caution">
    <text evidence="16">The sequence shown here is derived from an EMBL/GenBank/DDBJ whole genome shotgun (WGS) entry which is preliminary data.</text>
</comment>
<keyword evidence="3" id="KW-1003">Cell membrane</keyword>
<proteinExistence type="predicted"/>
<name>A0AAV3B685_PYXAD</name>
<keyword evidence="17" id="KW-1185">Reference proteome</keyword>
<organism evidence="16 17">
    <name type="scientific">Pyxicephalus adspersus</name>
    <name type="common">African bullfrog</name>
    <dbReference type="NCBI Taxonomy" id="30357"/>
    <lineage>
        <taxon>Eukaryota</taxon>
        <taxon>Metazoa</taxon>
        <taxon>Chordata</taxon>
        <taxon>Craniata</taxon>
        <taxon>Vertebrata</taxon>
        <taxon>Euteleostomi</taxon>
        <taxon>Amphibia</taxon>
        <taxon>Batrachia</taxon>
        <taxon>Anura</taxon>
        <taxon>Neobatrachia</taxon>
        <taxon>Ranoidea</taxon>
        <taxon>Pyxicephalidae</taxon>
        <taxon>Pyxicephalinae</taxon>
        <taxon>Pyxicephalus</taxon>
    </lineage>
</organism>
<dbReference type="InterPro" id="IPR002126">
    <property type="entry name" value="Cadherin-like_dom"/>
</dbReference>
<dbReference type="CDD" id="cd11304">
    <property type="entry name" value="Cadherin_repeat"/>
    <property type="match status" value="6"/>
</dbReference>
<evidence type="ECO:0000256" key="8">
    <source>
        <dbReference type="ARBA" id="ARBA00022889"/>
    </source>
</evidence>
<evidence type="ECO:0000256" key="9">
    <source>
        <dbReference type="ARBA" id="ARBA00022989"/>
    </source>
</evidence>
<evidence type="ECO:0000256" key="3">
    <source>
        <dbReference type="ARBA" id="ARBA00022475"/>
    </source>
</evidence>
<dbReference type="PROSITE" id="PS50268">
    <property type="entry name" value="CADHERIN_2"/>
    <property type="match status" value="6"/>
</dbReference>
<keyword evidence="5 14" id="KW-0732">Signal</keyword>
<dbReference type="InterPro" id="IPR050174">
    <property type="entry name" value="Protocadherin/Cadherin-CA"/>
</dbReference>
<accession>A0AAV3B685</accession>
<evidence type="ECO:0000256" key="12">
    <source>
        <dbReference type="PROSITE-ProRule" id="PRU00043"/>
    </source>
</evidence>
<comment type="function">
    <text evidence="1">Potential calcium-dependent cell-adhesion protein. May be involved in the establishment and maintenance of specific neuronal connections in the brain.</text>
</comment>
<evidence type="ECO:0000256" key="4">
    <source>
        <dbReference type="ARBA" id="ARBA00022692"/>
    </source>
</evidence>
<feature type="domain" description="Cadherin" evidence="15">
    <location>
        <begin position="15"/>
        <end position="119"/>
    </location>
</feature>
<evidence type="ECO:0000256" key="5">
    <source>
        <dbReference type="ARBA" id="ARBA00022729"/>
    </source>
</evidence>
<dbReference type="FunFam" id="2.60.40.60:FF:000233">
    <property type="entry name" value="Protocadherin gamma-A3 isoform 1"/>
    <property type="match status" value="1"/>
</dbReference>
<protein>
    <recommendedName>
        <fullName evidence="15">Cadherin domain-containing protein</fullName>
    </recommendedName>
</protein>
<feature type="chain" id="PRO_5043371356" description="Cadherin domain-containing protein" evidence="14">
    <location>
        <begin position="16"/>
        <end position="781"/>
    </location>
</feature>
<evidence type="ECO:0000256" key="11">
    <source>
        <dbReference type="ARBA" id="ARBA00023180"/>
    </source>
</evidence>